<protein>
    <recommendedName>
        <fullName evidence="3">Thaumatin-like protein</fullName>
    </recommendedName>
</protein>
<dbReference type="InterPro" id="IPR001938">
    <property type="entry name" value="Thaumatin"/>
</dbReference>
<evidence type="ECO:0000256" key="1">
    <source>
        <dbReference type="SAM" id="Phobius"/>
    </source>
</evidence>
<gene>
    <name evidence="2" type="ORF">CPEL01642_LOCUS16881</name>
</gene>
<dbReference type="Pfam" id="PF00314">
    <property type="entry name" value="Thaumatin"/>
    <property type="match status" value="1"/>
</dbReference>
<organism evidence="2">
    <name type="scientific">Coccolithus braarudii</name>
    <dbReference type="NCBI Taxonomy" id="221442"/>
    <lineage>
        <taxon>Eukaryota</taxon>
        <taxon>Haptista</taxon>
        <taxon>Haptophyta</taxon>
        <taxon>Prymnesiophyceae</taxon>
        <taxon>Coccolithales</taxon>
        <taxon>Coccolithaceae</taxon>
        <taxon>Coccolithus</taxon>
    </lineage>
</organism>
<dbReference type="Gene3D" id="2.60.110.10">
    <property type="entry name" value="Thaumatin"/>
    <property type="match status" value="1"/>
</dbReference>
<keyword evidence="1" id="KW-1133">Transmembrane helix</keyword>
<dbReference type="SUPFAM" id="SSF49870">
    <property type="entry name" value="Osmotin, thaumatin-like protein"/>
    <property type="match status" value="1"/>
</dbReference>
<proteinExistence type="predicted"/>
<keyword evidence="1" id="KW-0812">Transmembrane</keyword>
<dbReference type="InterPro" id="IPR037176">
    <property type="entry name" value="Osmotin/thaumatin-like_sf"/>
</dbReference>
<evidence type="ECO:0000313" key="2">
    <source>
        <dbReference type="EMBL" id="CAD8613501.1"/>
    </source>
</evidence>
<evidence type="ECO:0008006" key="3">
    <source>
        <dbReference type="Google" id="ProtNLM"/>
    </source>
</evidence>
<sequence length="347" mass="36712">MWKQDPYLKLEDPLLAEPQPRRRLWRALMIGGTVMAVAGVVVVVVDGVHVSAPHEDTSIPLPIQGAAQEAPWTGPRLRIINGCESDPLWIAGFAVASPIFKEDAKLAAGESVDVPIPAEGLASTRFWPKWGCDASGQQCAIGQSGGPGESCSALGCAPPVDSKFEATFGCLPGTKECAHNPSAPTEALGPVDWWDVSQVDGWTLPYRVDVKGPCAAPRTIDCSRLALSQCPSAEALGDYGKQSLQLHDPANKGAVVGCFSPCGKLTFSNWGQGFPNTPESEQARDYCCPTPPISPEACSSGPIVKSEYVRAVHKLCPSVYAYAYDDGVGLSTCPAGTGYEVTFYCPA</sequence>
<dbReference type="PANTHER" id="PTHR31013">
    <property type="entry name" value="THAUMATIN FAMILY PROTEIN-RELATED"/>
    <property type="match status" value="1"/>
</dbReference>
<dbReference type="PANTHER" id="PTHR31013:SF2">
    <property type="entry name" value="THAUMATIN-LIKE PROTEIN"/>
    <property type="match status" value="1"/>
</dbReference>
<dbReference type="SMART" id="SM00205">
    <property type="entry name" value="THN"/>
    <property type="match status" value="1"/>
</dbReference>
<reference evidence="2" key="1">
    <citation type="submission" date="2021-01" db="EMBL/GenBank/DDBJ databases">
        <authorList>
            <person name="Corre E."/>
            <person name="Pelletier E."/>
            <person name="Niang G."/>
            <person name="Scheremetjew M."/>
            <person name="Finn R."/>
            <person name="Kale V."/>
            <person name="Holt S."/>
            <person name="Cochrane G."/>
            <person name="Meng A."/>
            <person name="Brown T."/>
            <person name="Cohen L."/>
        </authorList>
    </citation>
    <scope>NUCLEOTIDE SEQUENCE</scope>
    <source>
        <strain evidence="2">PLY182g</strain>
    </source>
</reference>
<accession>A0A7S0Q753</accession>
<feature type="transmembrane region" description="Helical" evidence="1">
    <location>
        <begin position="24"/>
        <end position="45"/>
    </location>
</feature>
<dbReference type="PROSITE" id="PS51367">
    <property type="entry name" value="THAUMATIN_2"/>
    <property type="match status" value="1"/>
</dbReference>
<keyword evidence="1" id="KW-0472">Membrane</keyword>
<dbReference type="EMBL" id="HBEY01035362">
    <property type="protein sequence ID" value="CAD8613501.1"/>
    <property type="molecule type" value="Transcribed_RNA"/>
</dbReference>
<name>A0A7S0Q753_9EUKA</name>
<dbReference type="AlphaFoldDB" id="A0A7S0Q753"/>